<dbReference type="RefSeq" id="WP_005775087.1">
    <property type="nucleotide sequence ID" value="NZ_CADEAC010000014.1"/>
</dbReference>
<organism evidence="3 4">
    <name type="scientific">Bartonella elizabethae F9251 = ATCC 49927</name>
    <dbReference type="NCBI Taxonomy" id="1094555"/>
    <lineage>
        <taxon>Bacteria</taxon>
        <taxon>Pseudomonadati</taxon>
        <taxon>Pseudomonadota</taxon>
        <taxon>Alphaproteobacteria</taxon>
        <taxon>Hyphomicrobiales</taxon>
        <taxon>Bartonellaceae</taxon>
        <taxon>Bartonella</taxon>
    </lineage>
</organism>
<dbReference type="Proteomes" id="UP000008941">
    <property type="component" value="Unassembled WGS sequence"/>
</dbReference>
<accession>J0RHW8</accession>
<evidence type="ECO:0000256" key="2">
    <source>
        <dbReference type="SAM" id="MobiDB-lite"/>
    </source>
</evidence>
<evidence type="ECO:0000256" key="1">
    <source>
        <dbReference type="SAM" id="Coils"/>
    </source>
</evidence>
<feature type="coiled-coil region" evidence="1">
    <location>
        <begin position="113"/>
        <end position="140"/>
    </location>
</feature>
<protein>
    <recommendedName>
        <fullName evidence="5">Phage protein</fullName>
    </recommendedName>
</protein>
<dbReference type="AlphaFoldDB" id="J0RHW8"/>
<dbReference type="HOGENOM" id="CLU_078161_1_0_5"/>
<comment type="caution">
    <text evidence="3">The sequence shown here is derived from an EMBL/GenBank/DDBJ whole genome shotgun (WGS) entry which is preliminary data.</text>
</comment>
<feature type="region of interest" description="Disordered" evidence="2">
    <location>
        <begin position="1"/>
        <end position="68"/>
    </location>
</feature>
<evidence type="ECO:0000313" key="3">
    <source>
        <dbReference type="EMBL" id="EJF95594.1"/>
    </source>
</evidence>
<feature type="compositionally biased region" description="Basic and acidic residues" evidence="2">
    <location>
        <begin position="27"/>
        <end position="41"/>
    </location>
</feature>
<evidence type="ECO:0000313" key="4">
    <source>
        <dbReference type="Proteomes" id="UP000008941"/>
    </source>
</evidence>
<sequence length="295" mass="33303">MNAEMNEGLNEDYRVGAPVFDDEGSFDIDHEVETVESHDDITSQEPVAEPVEQPSETVPINRQRSEEQLKQAREALVKFYEQQPQAPMAEGEGAPPDLREDPVRLVSWMLDRIQKQDAYIREQKEAIRQAEEQHQHDMRLGQFFNSSVQSFQDKTRDFDAAANFLYEARAKELSSWSSLYPEYAQKSTIDAIIKDQLHALVATCAQRDLNPAEEIYRIAQNLGYQNQAVQANDQIAALQSRQNSARTLTASGGGGVTGPMTKQTLDAMPQKEFDAWISNPKNEALFYKIMGADSD</sequence>
<name>J0RHW8_BAREL</name>
<keyword evidence="1" id="KW-0175">Coiled coil</keyword>
<dbReference type="STRING" id="807.GCA_002022705_00881"/>
<gene>
    <name evidence="3" type="ORF">MEE_00831</name>
</gene>
<dbReference type="OrthoDB" id="8227546at2"/>
<proteinExistence type="predicted"/>
<evidence type="ECO:0008006" key="5">
    <source>
        <dbReference type="Google" id="ProtNLM"/>
    </source>
</evidence>
<reference evidence="3 4" key="1">
    <citation type="submission" date="2012-03" db="EMBL/GenBank/DDBJ databases">
        <title>The Genome Sequence of Bartonella elizabethae F9251.</title>
        <authorList>
            <consortium name="The Broad Institute Genome Sequencing Platform"/>
            <consortium name="The Broad Institute Genome Sequencing Center for Infectious Disease"/>
            <person name="Feldgarden M."/>
            <person name="Kirby J."/>
            <person name="Kosoy M."/>
            <person name="Birtles R."/>
            <person name="Probert W.S."/>
            <person name="Chiaraviglio L."/>
            <person name="Young S.K."/>
            <person name="Zeng Q."/>
            <person name="Gargeya S."/>
            <person name="Fitzgerald M."/>
            <person name="Haas B."/>
            <person name="Abouelleil A."/>
            <person name="Alvarado L."/>
            <person name="Arachchi H.M."/>
            <person name="Berlin A."/>
            <person name="Chapman S.B."/>
            <person name="Gearin G."/>
            <person name="Goldberg J."/>
            <person name="Griggs A."/>
            <person name="Gujja S."/>
            <person name="Hansen M."/>
            <person name="Heiman D."/>
            <person name="Howarth C."/>
            <person name="Larimer J."/>
            <person name="Lui A."/>
            <person name="MacDonald P.J.P."/>
            <person name="McCowen C."/>
            <person name="Montmayeur A."/>
            <person name="Murphy C."/>
            <person name="Neiman D."/>
            <person name="Pearson M."/>
            <person name="Priest M."/>
            <person name="Roberts A."/>
            <person name="Saif S."/>
            <person name="Shea T."/>
            <person name="Sisk P."/>
            <person name="Stolte C."/>
            <person name="Sykes S."/>
            <person name="Wortman J."/>
            <person name="Nusbaum C."/>
            <person name="Birren B."/>
        </authorList>
    </citation>
    <scope>NUCLEOTIDE SEQUENCE [LARGE SCALE GENOMIC DNA]</scope>
    <source>
        <strain evidence="3 4">F9251</strain>
    </source>
</reference>
<dbReference type="EMBL" id="AIMF01000013">
    <property type="protein sequence ID" value="EJF95594.1"/>
    <property type="molecule type" value="Genomic_DNA"/>
</dbReference>
<dbReference type="PATRIC" id="fig|1094555.3.peg.937"/>